<evidence type="ECO:0000259" key="4">
    <source>
        <dbReference type="SMART" id="SM00271"/>
    </source>
</evidence>
<dbReference type="Proteomes" id="UP000076881">
    <property type="component" value="Unassembled WGS sequence"/>
</dbReference>
<organism evidence="5 6">
    <name type="scientific">Akanthomyces lecanii RCEF 1005</name>
    <dbReference type="NCBI Taxonomy" id="1081108"/>
    <lineage>
        <taxon>Eukaryota</taxon>
        <taxon>Fungi</taxon>
        <taxon>Dikarya</taxon>
        <taxon>Ascomycota</taxon>
        <taxon>Pezizomycotina</taxon>
        <taxon>Sordariomycetes</taxon>
        <taxon>Hypocreomycetidae</taxon>
        <taxon>Hypocreales</taxon>
        <taxon>Cordycipitaceae</taxon>
        <taxon>Akanthomyces</taxon>
        <taxon>Cordyceps confragosa</taxon>
    </lineage>
</organism>
<dbReference type="InterPro" id="IPR004640">
    <property type="entry name" value="HscB"/>
</dbReference>
<dbReference type="GO" id="GO:0051259">
    <property type="term" value="P:protein complex oligomerization"/>
    <property type="evidence" value="ECO:0007669"/>
    <property type="project" value="InterPro"/>
</dbReference>
<comment type="caution">
    <text evidence="5">The sequence shown here is derived from an EMBL/GenBank/DDBJ whole genome shotgun (WGS) entry which is preliminary data.</text>
</comment>
<dbReference type="GO" id="GO:0044571">
    <property type="term" value="P:[2Fe-2S] cluster assembly"/>
    <property type="evidence" value="ECO:0007669"/>
    <property type="project" value="InterPro"/>
</dbReference>
<evidence type="ECO:0000256" key="2">
    <source>
        <dbReference type="ARBA" id="ARBA00023186"/>
    </source>
</evidence>
<proteinExistence type="inferred from homology"/>
<dbReference type="NCBIfam" id="TIGR00714">
    <property type="entry name" value="hscB"/>
    <property type="match status" value="1"/>
</dbReference>
<dbReference type="CDD" id="cd06257">
    <property type="entry name" value="DnaJ"/>
    <property type="match status" value="1"/>
</dbReference>
<dbReference type="STRING" id="1081108.A0A168KT58"/>
<evidence type="ECO:0000256" key="3">
    <source>
        <dbReference type="SAM" id="MobiDB-lite"/>
    </source>
</evidence>
<dbReference type="GO" id="GO:0051087">
    <property type="term" value="F:protein-folding chaperone binding"/>
    <property type="evidence" value="ECO:0007669"/>
    <property type="project" value="InterPro"/>
</dbReference>
<reference evidence="5 6" key="1">
    <citation type="journal article" date="2016" name="Genome Biol. Evol.">
        <title>Divergent and convergent evolution of fungal pathogenicity.</title>
        <authorList>
            <person name="Shang Y."/>
            <person name="Xiao G."/>
            <person name="Zheng P."/>
            <person name="Cen K."/>
            <person name="Zhan S."/>
            <person name="Wang C."/>
        </authorList>
    </citation>
    <scope>NUCLEOTIDE SEQUENCE [LARGE SCALE GENOMIC DNA]</scope>
    <source>
        <strain evidence="5 6">RCEF 1005</strain>
    </source>
</reference>
<dbReference type="SUPFAM" id="SSF46565">
    <property type="entry name" value="Chaperone J-domain"/>
    <property type="match status" value="1"/>
</dbReference>
<dbReference type="GO" id="GO:0005739">
    <property type="term" value="C:mitochondrion"/>
    <property type="evidence" value="ECO:0007669"/>
    <property type="project" value="TreeGrafter"/>
</dbReference>
<sequence>MRSSAAAVLRGMSAPARRCARCHASTALTARFTTTTRDAAPLVQTPRSMNQRIAAAVPSASHRQRFSQQTPRRADTSSDQPPPAAPSTHYDLFPSTLPLGPPPQGRFPIDTRALRREFLQLQARAHPDMHPPGAAKARAEGLSALINEAYKTLANPLLRAQYLLSLRGVDVANDERLKVDEPALLMVVLEAREEIEDAAREEDLAGLREQNEDRIAKGEEALETAFRDDDVEAAKKEAVRMRYWVNIRESLDNWEPGKPIVLEH</sequence>
<dbReference type="GO" id="GO:0001671">
    <property type="term" value="F:ATPase activator activity"/>
    <property type="evidence" value="ECO:0007669"/>
    <property type="project" value="InterPro"/>
</dbReference>
<gene>
    <name evidence="5" type="ORF">LEL_01658</name>
</gene>
<dbReference type="SMART" id="SM00271">
    <property type="entry name" value="DnaJ"/>
    <property type="match status" value="1"/>
</dbReference>
<accession>A0A168KT58</accession>
<name>A0A168KT58_CORDF</name>
<keyword evidence="6" id="KW-1185">Reference proteome</keyword>
<dbReference type="Gene3D" id="1.10.287.110">
    <property type="entry name" value="DnaJ domain"/>
    <property type="match status" value="1"/>
</dbReference>
<dbReference type="InterPro" id="IPR036869">
    <property type="entry name" value="J_dom_sf"/>
</dbReference>
<comment type="similarity">
    <text evidence="1">Belongs to the HscB family.</text>
</comment>
<dbReference type="InterPro" id="IPR036386">
    <property type="entry name" value="HscB_C_sf"/>
</dbReference>
<dbReference type="OrthoDB" id="448954at2759"/>
<dbReference type="PANTHER" id="PTHR14021:SF15">
    <property type="entry name" value="IRON-SULFUR CLUSTER CO-CHAPERONE PROTEIN HSCB"/>
    <property type="match status" value="1"/>
</dbReference>
<evidence type="ECO:0000313" key="6">
    <source>
        <dbReference type="Proteomes" id="UP000076881"/>
    </source>
</evidence>
<dbReference type="EMBL" id="AZHF01000001">
    <property type="protein sequence ID" value="OAA82113.1"/>
    <property type="molecule type" value="Genomic_DNA"/>
</dbReference>
<dbReference type="SUPFAM" id="SSF47144">
    <property type="entry name" value="HSC20 (HSCB), C-terminal oligomerisation domain"/>
    <property type="match status" value="1"/>
</dbReference>
<feature type="domain" description="J" evidence="4">
    <location>
        <begin position="87"/>
        <end position="158"/>
    </location>
</feature>
<dbReference type="InterPro" id="IPR001623">
    <property type="entry name" value="DnaJ_domain"/>
</dbReference>
<dbReference type="Gene3D" id="1.20.1280.20">
    <property type="entry name" value="HscB, C-terminal domain"/>
    <property type="match status" value="1"/>
</dbReference>
<dbReference type="InterPro" id="IPR009073">
    <property type="entry name" value="HscB_oligo_C"/>
</dbReference>
<protein>
    <submittedName>
        <fullName evidence="5">Co-chaperone protein HscB</fullName>
    </submittedName>
</protein>
<dbReference type="PANTHER" id="PTHR14021">
    <property type="entry name" value="IRON-SULFUR CLUSTER CO-CHAPERONE PROTEIN HSCB"/>
    <property type="match status" value="1"/>
</dbReference>
<evidence type="ECO:0000313" key="5">
    <source>
        <dbReference type="EMBL" id="OAA82113.1"/>
    </source>
</evidence>
<dbReference type="Pfam" id="PF07743">
    <property type="entry name" value="HSCB_C"/>
    <property type="match status" value="1"/>
</dbReference>
<evidence type="ECO:0000256" key="1">
    <source>
        <dbReference type="ARBA" id="ARBA00010476"/>
    </source>
</evidence>
<feature type="region of interest" description="Disordered" evidence="3">
    <location>
        <begin position="55"/>
        <end position="103"/>
    </location>
</feature>
<dbReference type="AlphaFoldDB" id="A0A168KT58"/>
<keyword evidence="2" id="KW-0143">Chaperone</keyword>